<evidence type="ECO:0000313" key="3">
    <source>
        <dbReference type="Proteomes" id="UP001418637"/>
    </source>
</evidence>
<proteinExistence type="predicted"/>
<evidence type="ECO:0000313" key="2">
    <source>
        <dbReference type="EMBL" id="MEN3929971.1"/>
    </source>
</evidence>
<organism evidence="2 3">
    <name type="scientific">Hohaiivirga grylli</name>
    <dbReference type="NCBI Taxonomy" id="3133970"/>
    <lineage>
        <taxon>Bacteria</taxon>
        <taxon>Pseudomonadati</taxon>
        <taxon>Pseudomonadota</taxon>
        <taxon>Alphaproteobacteria</taxon>
        <taxon>Hyphomicrobiales</taxon>
        <taxon>Methylobacteriaceae</taxon>
        <taxon>Hohaiivirga</taxon>
    </lineage>
</organism>
<feature type="transmembrane region" description="Helical" evidence="1">
    <location>
        <begin position="72"/>
        <end position="91"/>
    </location>
</feature>
<dbReference type="EMBL" id="JBBYXI010000001">
    <property type="protein sequence ID" value="MEN3929971.1"/>
    <property type="molecule type" value="Genomic_DNA"/>
</dbReference>
<gene>
    <name evidence="2" type="ORF">WJT86_02715</name>
</gene>
<dbReference type="InterPro" id="IPR018687">
    <property type="entry name" value="DUF2177_membr"/>
</dbReference>
<name>A0ABV0BI79_9HYPH</name>
<keyword evidence="1" id="KW-1133">Transmembrane helix</keyword>
<dbReference type="RefSeq" id="WP_346335947.1">
    <property type="nucleotide sequence ID" value="NZ_JBBYXI010000001.1"/>
</dbReference>
<sequence length="136" mass="15414">MKYYLFIYLSTFIIFLAIDMIWLGFVARDYYQTQLGSLLLDKPRLLWAAAFYLLYAVGIVIFCITPSLKDNSWQHALIMGALFGFIAYATYDLTNLATLKSWSVNLSLVDMIWGAFLTGITSLSVYGLVSFLFGAK</sequence>
<dbReference type="Pfam" id="PF09945">
    <property type="entry name" value="DUF2177"/>
    <property type="match status" value="1"/>
</dbReference>
<protein>
    <submittedName>
        <fullName evidence="2">DUF2177 family protein</fullName>
    </submittedName>
</protein>
<dbReference type="Proteomes" id="UP001418637">
    <property type="component" value="Unassembled WGS sequence"/>
</dbReference>
<accession>A0ABV0BI79</accession>
<evidence type="ECO:0000256" key="1">
    <source>
        <dbReference type="SAM" id="Phobius"/>
    </source>
</evidence>
<feature type="transmembrane region" description="Helical" evidence="1">
    <location>
        <begin position="111"/>
        <end position="133"/>
    </location>
</feature>
<feature type="transmembrane region" description="Helical" evidence="1">
    <location>
        <begin position="45"/>
        <end position="65"/>
    </location>
</feature>
<reference evidence="2 3" key="1">
    <citation type="submission" date="2024-04" db="EMBL/GenBank/DDBJ databases">
        <title>A novel species isolated from cricket.</title>
        <authorList>
            <person name="Wang H.-C."/>
        </authorList>
    </citation>
    <scope>NUCLEOTIDE SEQUENCE [LARGE SCALE GENOMIC DNA]</scope>
    <source>
        <strain evidence="2 3">WL0021</strain>
    </source>
</reference>
<keyword evidence="1" id="KW-0812">Transmembrane</keyword>
<comment type="caution">
    <text evidence="2">The sequence shown here is derived from an EMBL/GenBank/DDBJ whole genome shotgun (WGS) entry which is preliminary data.</text>
</comment>
<feature type="transmembrane region" description="Helical" evidence="1">
    <location>
        <begin position="5"/>
        <end position="25"/>
    </location>
</feature>
<keyword evidence="1" id="KW-0472">Membrane</keyword>
<keyword evidence="3" id="KW-1185">Reference proteome</keyword>